<proteinExistence type="predicted"/>
<protein>
    <recommendedName>
        <fullName evidence="3">Small CPxCG-related zinc finger protein</fullName>
    </recommendedName>
</protein>
<evidence type="ECO:0008006" key="3">
    <source>
        <dbReference type="Google" id="ProtNLM"/>
    </source>
</evidence>
<gene>
    <name evidence="1" type="ORF">ABNG04_01170</name>
</gene>
<sequence length="51" mass="5671">MSNDDDRSPVRSRTEYARARMRCPNCGDRVPAAGGSSEATECPNCHRMVRT</sequence>
<dbReference type="RefSeq" id="WP_371159315.1">
    <property type="nucleotide sequence ID" value="NZ_JBEDNX010000010.1"/>
</dbReference>
<evidence type="ECO:0000313" key="1">
    <source>
        <dbReference type="EMBL" id="MEZ3162495.1"/>
    </source>
</evidence>
<name>A0ABD5M2E1_9EURY</name>
<reference evidence="1 2" key="1">
    <citation type="submission" date="2024-06" db="EMBL/GenBank/DDBJ databases">
        <title>Halorubrum miltondacostae sp. nov., a potential PHA producer isolated from an inland solar saltern in Rio Maior, Portugal.</title>
        <authorList>
            <person name="Albuquerque L."/>
            <person name="Viver T."/>
            <person name="Barroso C."/>
            <person name="Claudino R."/>
            <person name="Galvan M."/>
            <person name="Simoes G."/>
            <person name="Lobo Da Cunha A."/>
            <person name="Egas C."/>
        </authorList>
    </citation>
    <scope>NUCLEOTIDE SEQUENCE [LARGE SCALE GENOMIC DNA]</scope>
    <source>
        <strain evidence="1 2">RMP-11</strain>
    </source>
</reference>
<accession>A0ABD5M2E1</accession>
<comment type="caution">
    <text evidence="1">The sequence shown here is derived from an EMBL/GenBank/DDBJ whole genome shotgun (WGS) entry which is preliminary data.</text>
</comment>
<organism evidence="1 2">
    <name type="scientific">Halorubrum miltondacostae</name>
    <dbReference type="NCBI Taxonomy" id="3076378"/>
    <lineage>
        <taxon>Archaea</taxon>
        <taxon>Methanobacteriati</taxon>
        <taxon>Methanobacteriota</taxon>
        <taxon>Stenosarchaea group</taxon>
        <taxon>Halobacteria</taxon>
        <taxon>Halobacteriales</taxon>
        <taxon>Haloferacaceae</taxon>
        <taxon>Halorubrum</taxon>
    </lineage>
</organism>
<evidence type="ECO:0000313" key="2">
    <source>
        <dbReference type="Proteomes" id="UP001567572"/>
    </source>
</evidence>
<dbReference type="Proteomes" id="UP001567572">
    <property type="component" value="Unassembled WGS sequence"/>
</dbReference>
<dbReference type="AlphaFoldDB" id="A0ABD5M2E1"/>
<keyword evidence="2" id="KW-1185">Reference proteome</keyword>
<dbReference type="EMBL" id="JBEDNY010000001">
    <property type="protein sequence ID" value="MEZ3162495.1"/>
    <property type="molecule type" value="Genomic_DNA"/>
</dbReference>